<dbReference type="AlphaFoldDB" id="A0A0A8Y9P7"/>
<proteinExistence type="predicted"/>
<accession>A0A0A8Y9P7</accession>
<dbReference type="EMBL" id="GBRH01275822">
    <property type="protein sequence ID" value="JAD22073.1"/>
    <property type="molecule type" value="Transcribed_RNA"/>
</dbReference>
<organism evidence="1">
    <name type="scientific">Arundo donax</name>
    <name type="common">Giant reed</name>
    <name type="synonym">Donax arundinaceus</name>
    <dbReference type="NCBI Taxonomy" id="35708"/>
    <lineage>
        <taxon>Eukaryota</taxon>
        <taxon>Viridiplantae</taxon>
        <taxon>Streptophyta</taxon>
        <taxon>Embryophyta</taxon>
        <taxon>Tracheophyta</taxon>
        <taxon>Spermatophyta</taxon>
        <taxon>Magnoliopsida</taxon>
        <taxon>Liliopsida</taxon>
        <taxon>Poales</taxon>
        <taxon>Poaceae</taxon>
        <taxon>PACMAD clade</taxon>
        <taxon>Arundinoideae</taxon>
        <taxon>Arundineae</taxon>
        <taxon>Arundo</taxon>
    </lineage>
</organism>
<evidence type="ECO:0000313" key="1">
    <source>
        <dbReference type="EMBL" id="JAD22073.1"/>
    </source>
</evidence>
<sequence length="140" mass="16116">MKILLYLYEGMSGLKINFQKSEILIIQNDELKAVEYADMFNCAIGSWPLRYLGVPVSCLKLHVADWIPVDEKLLKRLDGWQGGSLTIAGRTTLINLSLSSVPIYHMSMYLLPKTIHERMDKTRRRFFWQAGEIKKKIPSA</sequence>
<dbReference type="PANTHER" id="PTHR33116">
    <property type="entry name" value="REVERSE TRANSCRIPTASE ZINC-BINDING DOMAIN-CONTAINING PROTEIN-RELATED-RELATED"/>
    <property type="match status" value="1"/>
</dbReference>
<dbReference type="PANTHER" id="PTHR33116:SF87">
    <property type="entry name" value="OS01G0158850 PROTEIN"/>
    <property type="match status" value="1"/>
</dbReference>
<name>A0A0A8Y9P7_ARUDO</name>
<protein>
    <recommendedName>
        <fullName evidence="2">Reverse transcriptase zinc-binding domain-containing protein</fullName>
    </recommendedName>
</protein>
<reference evidence="1" key="2">
    <citation type="journal article" date="2015" name="Data Brief">
        <title>Shoot transcriptome of the giant reed, Arundo donax.</title>
        <authorList>
            <person name="Barrero R.A."/>
            <person name="Guerrero F.D."/>
            <person name="Moolhuijzen P."/>
            <person name="Goolsby J.A."/>
            <person name="Tidwell J."/>
            <person name="Bellgard S.E."/>
            <person name="Bellgard M.I."/>
        </authorList>
    </citation>
    <scope>NUCLEOTIDE SEQUENCE</scope>
    <source>
        <tissue evidence="1">Shoot tissue taken approximately 20 cm above the soil surface</tissue>
    </source>
</reference>
<reference evidence="1" key="1">
    <citation type="submission" date="2014-09" db="EMBL/GenBank/DDBJ databases">
        <authorList>
            <person name="Magalhaes I.L.F."/>
            <person name="Oliveira U."/>
            <person name="Santos F.R."/>
            <person name="Vidigal T.H.D.A."/>
            <person name="Brescovit A.D."/>
            <person name="Santos A.J."/>
        </authorList>
    </citation>
    <scope>NUCLEOTIDE SEQUENCE</scope>
    <source>
        <tissue evidence="1">Shoot tissue taken approximately 20 cm above the soil surface</tissue>
    </source>
</reference>
<evidence type="ECO:0008006" key="2">
    <source>
        <dbReference type="Google" id="ProtNLM"/>
    </source>
</evidence>